<keyword evidence="8" id="KW-0378">Hydrolase</keyword>
<dbReference type="Proteomes" id="UP000016932">
    <property type="component" value="Unassembled WGS sequence"/>
</dbReference>
<name>M2Z7X8_PSEFD</name>
<feature type="chain" id="PRO_5004029810" evidence="6">
    <location>
        <begin position="20"/>
        <end position="389"/>
    </location>
</feature>
<reference evidence="8 9" key="1">
    <citation type="journal article" date="2012" name="PLoS Pathog.">
        <title>Diverse lifestyles and strategies of plant pathogenesis encoded in the genomes of eighteen Dothideomycetes fungi.</title>
        <authorList>
            <person name="Ohm R.A."/>
            <person name="Feau N."/>
            <person name="Henrissat B."/>
            <person name="Schoch C.L."/>
            <person name="Horwitz B.A."/>
            <person name="Barry K.W."/>
            <person name="Condon B.J."/>
            <person name="Copeland A.C."/>
            <person name="Dhillon B."/>
            <person name="Glaser F."/>
            <person name="Hesse C.N."/>
            <person name="Kosti I."/>
            <person name="LaButti K."/>
            <person name="Lindquist E.A."/>
            <person name="Lucas S."/>
            <person name="Salamov A.A."/>
            <person name="Bradshaw R.E."/>
            <person name="Ciuffetti L."/>
            <person name="Hamelin R.C."/>
            <person name="Kema G.H.J."/>
            <person name="Lawrence C."/>
            <person name="Scott J.A."/>
            <person name="Spatafora J.W."/>
            <person name="Turgeon B.G."/>
            <person name="de Wit P.J.G.M."/>
            <person name="Zhong S."/>
            <person name="Goodwin S.B."/>
            <person name="Grigoriev I.V."/>
        </authorList>
    </citation>
    <scope>NUCLEOTIDE SEQUENCE [LARGE SCALE GENOMIC DNA]</scope>
    <source>
        <strain evidence="8 9">CIRAD86</strain>
    </source>
</reference>
<dbReference type="InterPro" id="IPR005103">
    <property type="entry name" value="AA9_LPMO"/>
</dbReference>
<organism evidence="8 9">
    <name type="scientific">Pseudocercospora fijiensis (strain CIRAD86)</name>
    <name type="common">Black leaf streak disease fungus</name>
    <name type="synonym">Mycosphaerella fijiensis</name>
    <dbReference type="NCBI Taxonomy" id="383855"/>
    <lineage>
        <taxon>Eukaryota</taxon>
        <taxon>Fungi</taxon>
        <taxon>Dikarya</taxon>
        <taxon>Ascomycota</taxon>
        <taxon>Pezizomycotina</taxon>
        <taxon>Dothideomycetes</taxon>
        <taxon>Dothideomycetidae</taxon>
        <taxon>Mycosphaerellales</taxon>
        <taxon>Mycosphaerellaceae</taxon>
        <taxon>Pseudocercospora</taxon>
    </lineage>
</organism>
<dbReference type="PANTHER" id="PTHR33353">
    <property type="entry name" value="PUTATIVE (AFU_ORTHOLOGUE AFUA_1G12560)-RELATED"/>
    <property type="match status" value="1"/>
</dbReference>
<gene>
    <name evidence="8" type="ORF">MYCFIDRAFT_81840</name>
</gene>
<evidence type="ECO:0000259" key="7">
    <source>
        <dbReference type="Pfam" id="PF03443"/>
    </source>
</evidence>
<evidence type="ECO:0000256" key="2">
    <source>
        <dbReference type="ARBA" id="ARBA00004613"/>
    </source>
</evidence>
<evidence type="ECO:0000256" key="3">
    <source>
        <dbReference type="ARBA" id="ARBA00022525"/>
    </source>
</evidence>
<feature type="domain" description="Auxiliary Activity family 9 catalytic" evidence="7">
    <location>
        <begin position="20"/>
        <end position="235"/>
    </location>
</feature>
<dbReference type="eggNOG" id="ENOG502RY3D">
    <property type="taxonomic scope" value="Eukaryota"/>
</dbReference>
<keyword evidence="6" id="KW-0732">Signal</keyword>
<dbReference type="GO" id="GO:0005576">
    <property type="term" value="C:extracellular region"/>
    <property type="evidence" value="ECO:0007669"/>
    <property type="project" value="UniProtKB-SubCell"/>
</dbReference>
<evidence type="ECO:0000256" key="5">
    <source>
        <dbReference type="SAM" id="MobiDB-lite"/>
    </source>
</evidence>
<comment type="cofactor">
    <cofactor evidence="1">
        <name>Cu(2+)</name>
        <dbReference type="ChEBI" id="CHEBI:29036"/>
    </cofactor>
</comment>
<evidence type="ECO:0000256" key="4">
    <source>
        <dbReference type="ARBA" id="ARBA00023157"/>
    </source>
</evidence>
<evidence type="ECO:0000313" key="8">
    <source>
        <dbReference type="EMBL" id="EME85870.1"/>
    </source>
</evidence>
<feature type="signal peptide" evidence="6">
    <location>
        <begin position="1"/>
        <end position="19"/>
    </location>
</feature>
<dbReference type="EMBL" id="KB446556">
    <property type="protein sequence ID" value="EME85870.1"/>
    <property type="molecule type" value="Genomic_DNA"/>
</dbReference>
<keyword evidence="4" id="KW-1015">Disulfide bond</keyword>
<dbReference type="AlphaFoldDB" id="M2Z7X8"/>
<feature type="region of interest" description="Disordered" evidence="5">
    <location>
        <begin position="326"/>
        <end position="365"/>
    </location>
</feature>
<dbReference type="GeneID" id="19341871"/>
<feature type="compositionally biased region" description="Polar residues" evidence="5">
    <location>
        <begin position="326"/>
        <end position="342"/>
    </location>
</feature>
<proteinExistence type="predicted"/>
<keyword evidence="3" id="KW-0964">Secreted</keyword>
<dbReference type="Pfam" id="PF03443">
    <property type="entry name" value="AA9"/>
    <property type="match status" value="1"/>
</dbReference>
<comment type="subcellular location">
    <subcellularLocation>
        <location evidence="2">Secreted</location>
    </subcellularLocation>
</comment>
<dbReference type="Gene3D" id="2.70.50.70">
    <property type="match status" value="1"/>
</dbReference>
<dbReference type="VEuPathDB" id="FungiDB:MYCFIDRAFT_81840"/>
<keyword evidence="9" id="KW-1185">Reference proteome</keyword>
<accession>M2Z7X8</accession>
<dbReference type="InterPro" id="IPR049892">
    <property type="entry name" value="AA9"/>
</dbReference>
<dbReference type="STRING" id="383855.M2Z7X8"/>
<dbReference type="KEGG" id="pfj:MYCFIDRAFT_81840"/>
<evidence type="ECO:0000256" key="6">
    <source>
        <dbReference type="SAM" id="SignalP"/>
    </source>
</evidence>
<protein>
    <submittedName>
        <fullName evidence="8">Glycoside hydrolase family 61 protein</fullName>
    </submittedName>
</protein>
<sequence length="389" mass="40158">MSFVKIVSALGSLAALVSAHGYVQGVVVAGTYYEGYSPSFQYQSAPTDVIGWSDPENLSNGYVAPSAFADPDIICHLDATPGAISAKVAAGDTVELQWTNWPESHHGPVIDYLAKCSGSCSEVDKTTLEFFKISHGGLIDGSASPGKWASDQIISNNNSWAVTIPTGIAAGNYVLRHEIIALHSAGDANGAQNYPQCINLEITSDGTDSPAGTFGTALYKEDDPGILINIYTSLATYTIPGPSLYSGAASAQSQTPVSITSDAPAETGTATSYLIASTTAPASETSAAANSIAPSATAAPESAIAWLVSAVPSEALTSTIPTTIVPTGTASGASPTGYSSGETEWGSKPSKPLPQSWSGKRHHARDFSVDEETAAIYGEYEPPALPYIP</sequence>
<dbReference type="PANTHER" id="PTHR33353:SF34">
    <property type="entry name" value="ENDO-BETA-1,4-GLUCANASE D"/>
    <property type="match status" value="1"/>
</dbReference>
<evidence type="ECO:0000256" key="1">
    <source>
        <dbReference type="ARBA" id="ARBA00001973"/>
    </source>
</evidence>
<evidence type="ECO:0000313" key="9">
    <source>
        <dbReference type="Proteomes" id="UP000016932"/>
    </source>
</evidence>
<dbReference type="RefSeq" id="XP_007922799.1">
    <property type="nucleotide sequence ID" value="XM_007924608.1"/>
</dbReference>
<dbReference type="CDD" id="cd21175">
    <property type="entry name" value="LPMO_AA9"/>
    <property type="match status" value="1"/>
</dbReference>
<dbReference type="HOGENOM" id="CLU_031730_1_0_1"/>
<dbReference type="GO" id="GO:0016787">
    <property type="term" value="F:hydrolase activity"/>
    <property type="evidence" value="ECO:0007669"/>
    <property type="project" value="UniProtKB-KW"/>
</dbReference>
<dbReference type="OrthoDB" id="4849160at2759"/>